<accession>A0AAV4LLD5</accession>
<sequence>MFLCSSHRFNCCPSNLKEAIDWTLRVTGKDGQGSDNTHALATAVKGLLENALNEIDGLPTKSHKNGDEFQKLKDGLQKAVQWLKKDVTGGVMFEHVGTGGPICMLAEGLRKFIGYKATIVDSYHGGLITGAGIAPSNMATHRLCDAAIAFTIGVLRSLKGHNAIKTNNGNKEKVDSVIRAAKDVDKLDKVEGQRSGNAQVVKKLVEAVKDNFKSQLSSVNENGNDLDKKVGQYLKQVFQAAGGTADVTSQLTTLVTQAKQGYDATKLGSQINNVKTQFNTSRSPGFSKNVLTAGKNAFMDALKMPNYTRMNYDASHSIRWSNETDKVKTCAKIFLGCLPLYYQALTYIYWGCHVNGGGWGNQTLGGGALRSYFDSQGLLPLYVDKSKRGAHIADSALKGFSEFKTAATSSLRNSNNPYVKFTEELREKVRGNSSNLSTDCPLSALFYGASCYFRYQHITNAKIAVRAPKTIREMLYFLAALQFSSAYDEIDRHIASMFSTGPLNVADSSDRNSNNTLSADQLKEYLRASCAFSSSVLGLIQGPGASEKDSEPWLFELFCNSAFQFKYDSGASLFSRISNYAYALQFQVLFLYLMCNTYVEKCGWNNCTYGREVKPNGSGETLASHICPGLKCGGDSSCGHKKGGNNCKHNIYDQTGGCGKGSNNSPLQAFLTDGIQGMCRQHPGTSHHLADCSGVLCHVPMGFKAKHLRQNPRTGNLISLILQSFCGTSSSPLRQLSEKLGCLTKRTPRTLGDLFGFVWHLNGQLFKKYAADAGKLDW</sequence>
<dbReference type="Pfam" id="PF12785">
    <property type="entry name" value="VESA1_N"/>
    <property type="match status" value="1"/>
</dbReference>
<comment type="caution">
    <text evidence="1">The sequence shown here is derived from an EMBL/GenBank/DDBJ whole genome shotgun (WGS) entry which is preliminary data.</text>
</comment>
<dbReference type="GeneID" id="94192061"/>
<gene>
    <name evidence="1" type="ORF">BcabD6B2_00130</name>
</gene>
<organism evidence="1 2">
    <name type="scientific">Babesia caballi</name>
    <dbReference type="NCBI Taxonomy" id="5871"/>
    <lineage>
        <taxon>Eukaryota</taxon>
        <taxon>Sar</taxon>
        <taxon>Alveolata</taxon>
        <taxon>Apicomplexa</taxon>
        <taxon>Aconoidasida</taxon>
        <taxon>Piroplasmida</taxon>
        <taxon>Babesiidae</taxon>
        <taxon>Babesia</taxon>
    </lineage>
</organism>
<name>A0AAV4LLD5_BABCB</name>
<keyword evidence="2" id="KW-1185">Reference proteome</keyword>
<dbReference type="EMBL" id="BPLF01000001">
    <property type="protein sequence ID" value="GIX60578.1"/>
    <property type="molecule type" value="Genomic_DNA"/>
</dbReference>
<dbReference type="Proteomes" id="UP001497744">
    <property type="component" value="Unassembled WGS sequence"/>
</dbReference>
<evidence type="ECO:0000313" key="2">
    <source>
        <dbReference type="Proteomes" id="UP001497744"/>
    </source>
</evidence>
<dbReference type="AlphaFoldDB" id="A0AAV4LLD5"/>
<protein>
    <recommendedName>
        <fullName evidence="3">Variant erythrocyte surface antigen-1, beta subunit</fullName>
    </recommendedName>
</protein>
<evidence type="ECO:0008006" key="3">
    <source>
        <dbReference type="Google" id="ProtNLM"/>
    </source>
</evidence>
<dbReference type="RefSeq" id="XP_067712649.1">
    <property type="nucleotide sequence ID" value="XM_067856548.1"/>
</dbReference>
<proteinExistence type="predicted"/>
<reference evidence="1 2" key="1">
    <citation type="submission" date="2021-06" db="EMBL/GenBank/DDBJ databases">
        <title>Genome sequence of Babesia caballi.</title>
        <authorList>
            <person name="Yamagishi J."/>
            <person name="Kidaka T."/>
            <person name="Ochi A."/>
        </authorList>
    </citation>
    <scope>NUCLEOTIDE SEQUENCE [LARGE SCALE GENOMIC DNA]</scope>
    <source>
        <strain evidence="1">USDA-D6B2</strain>
    </source>
</reference>
<evidence type="ECO:0000313" key="1">
    <source>
        <dbReference type="EMBL" id="GIX60578.1"/>
    </source>
</evidence>
<dbReference type="InterPro" id="IPR024751">
    <property type="entry name" value="VESA1"/>
</dbReference>